<evidence type="ECO:0000256" key="1">
    <source>
        <dbReference type="SAM" id="Coils"/>
    </source>
</evidence>
<accession>A0A415BQG4</accession>
<dbReference type="GO" id="GO:0003677">
    <property type="term" value="F:DNA binding"/>
    <property type="evidence" value="ECO:0007669"/>
    <property type="project" value="InterPro"/>
</dbReference>
<evidence type="ECO:0000313" key="3">
    <source>
        <dbReference type="EMBL" id="MSS49991.1"/>
    </source>
</evidence>
<reference evidence="3 6" key="2">
    <citation type="submission" date="2019-09" db="EMBL/GenBank/DDBJ databases">
        <title>In-depth cultivation of the pig gut microbiome towards novel bacterial diversity and tailored functional studies.</title>
        <authorList>
            <person name="Wylensek D."/>
            <person name="Hitch T.C.A."/>
            <person name="Clavel T."/>
        </authorList>
    </citation>
    <scope>NUCLEOTIDE SEQUENCE [LARGE SCALE GENOMIC DNA]</scope>
    <source>
        <strain evidence="3 6">WCA-389-WT-3C</strain>
    </source>
</reference>
<name>A0A415BQG4_PHOVU</name>
<proteinExistence type="predicted"/>
<feature type="domain" description="HTH cro/C1-type" evidence="2">
    <location>
        <begin position="19"/>
        <end position="62"/>
    </location>
</feature>
<keyword evidence="1" id="KW-0175">Coiled coil</keyword>
<feature type="coiled-coil region" evidence="1">
    <location>
        <begin position="92"/>
        <end position="119"/>
    </location>
</feature>
<dbReference type="SUPFAM" id="SSF47413">
    <property type="entry name" value="lambda repressor-like DNA-binding domains"/>
    <property type="match status" value="1"/>
</dbReference>
<evidence type="ECO:0000313" key="4">
    <source>
        <dbReference type="EMBL" id="RHI89908.1"/>
    </source>
</evidence>
<protein>
    <submittedName>
        <fullName evidence="3">Helix-turn-helix transcriptional regulator</fullName>
    </submittedName>
    <submittedName>
        <fullName evidence="4">XRE family transcriptional regulator</fullName>
    </submittedName>
</protein>
<dbReference type="InterPro" id="IPR001387">
    <property type="entry name" value="Cro/C1-type_HTH"/>
</dbReference>
<dbReference type="RefSeq" id="WP_117817769.1">
    <property type="nucleotide sequence ID" value="NZ_JADMTP010000005.1"/>
</dbReference>
<dbReference type="EMBL" id="QRLF01000020">
    <property type="protein sequence ID" value="RHI89908.1"/>
    <property type="molecule type" value="Genomic_DNA"/>
</dbReference>
<sequence length="122" mass="14142">MKTIERIKMLISENAKSERDFAMKIGVNQVTLNNYTANKRKLSLEIIEAILNAFPEISAEWLLRGTGSMMLNETSDSIKANDFDEAWYKKVIDDQHDTISLLKEKVKFLEKQIEEKRNVNYG</sequence>
<dbReference type="InterPro" id="IPR010982">
    <property type="entry name" value="Lambda_DNA-bd_dom_sf"/>
</dbReference>
<evidence type="ECO:0000313" key="5">
    <source>
        <dbReference type="Proteomes" id="UP000285777"/>
    </source>
</evidence>
<comment type="caution">
    <text evidence="4">The sequence shown here is derived from an EMBL/GenBank/DDBJ whole genome shotgun (WGS) entry which is preliminary data.</text>
</comment>
<dbReference type="Proteomes" id="UP000460950">
    <property type="component" value="Unassembled WGS sequence"/>
</dbReference>
<dbReference type="AlphaFoldDB" id="A0A415BQG4"/>
<evidence type="ECO:0000313" key="6">
    <source>
        <dbReference type="Proteomes" id="UP000460950"/>
    </source>
</evidence>
<dbReference type="PROSITE" id="PS50943">
    <property type="entry name" value="HTH_CROC1"/>
    <property type="match status" value="1"/>
</dbReference>
<organism evidence="4 5">
    <name type="scientific">Phocaeicola vulgatus</name>
    <name type="common">Bacteroides vulgatus</name>
    <dbReference type="NCBI Taxonomy" id="821"/>
    <lineage>
        <taxon>Bacteria</taxon>
        <taxon>Pseudomonadati</taxon>
        <taxon>Bacteroidota</taxon>
        <taxon>Bacteroidia</taxon>
        <taxon>Bacteroidales</taxon>
        <taxon>Bacteroidaceae</taxon>
        <taxon>Phocaeicola</taxon>
    </lineage>
</organism>
<dbReference type="Pfam" id="PF01381">
    <property type="entry name" value="HTH_3"/>
    <property type="match status" value="1"/>
</dbReference>
<evidence type="ECO:0000259" key="2">
    <source>
        <dbReference type="PROSITE" id="PS50943"/>
    </source>
</evidence>
<dbReference type="CDD" id="cd00093">
    <property type="entry name" value="HTH_XRE"/>
    <property type="match status" value="1"/>
</dbReference>
<dbReference type="Gene3D" id="1.10.260.40">
    <property type="entry name" value="lambda repressor-like DNA-binding domains"/>
    <property type="match status" value="1"/>
</dbReference>
<gene>
    <name evidence="4" type="ORF">DW150_12370</name>
    <name evidence="3" type="ORF">FYJ30_17220</name>
</gene>
<reference evidence="4 5" key="1">
    <citation type="submission" date="2018-08" db="EMBL/GenBank/DDBJ databases">
        <title>A genome reference for cultivated species of the human gut microbiota.</title>
        <authorList>
            <person name="Zou Y."/>
            <person name="Xue W."/>
            <person name="Luo G."/>
        </authorList>
    </citation>
    <scope>NUCLEOTIDE SEQUENCE [LARGE SCALE GENOMIC DNA]</scope>
    <source>
        <strain evidence="4 5">AM13-21</strain>
    </source>
</reference>
<dbReference type="EMBL" id="VULU01000039">
    <property type="protein sequence ID" value="MSS49991.1"/>
    <property type="molecule type" value="Genomic_DNA"/>
</dbReference>
<dbReference type="Proteomes" id="UP000285777">
    <property type="component" value="Unassembled WGS sequence"/>
</dbReference>